<reference evidence="6 7" key="1">
    <citation type="submission" date="2023-11" db="EMBL/GenBank/DDBJ databases">
        <title>MicrobeMod: A computational toolkit for identifying prokaryotic methylation and restriction-modification with nanopore sequencing.</title>
        <authorList>
            <person name="Crits-Christoph A."/>
            <person name="Kang S.C."/>
            <person name="Lee H."/>
            <person name="Ostrov N."/>
        </authorList>
    </citation>
    <scope>NUCLEOTIDE SEQUENCE [LARGE SCALE GENOMIC DNA]</scope>
    <source>
        <strain evidence="6 7">DSMZ 700</strain>
    </source>
</reference>
<feature type="chain" id="PRO_5043622930" evidence="4">
    <location>
        <begin position="37"/>
        <end position="342"/>
    </location>
</feature>
<comment type="similarity">
    <text evidence="2">Belongs to the bacterial solute-binding protein 2 family.</text>
</comment>
<dbReference type="GO" id="GO:0030313">
    <property type="term" value="C:cell envelope"/>
    <property type="evidence" value="ECO:0007669"/>
    <property type="project" value="UniProtKB-SubCell"/>
</dbReference>
<dbReference type="PANTHER" id="PTHR46847">
    <property type="entry name" value="D-ALLOSE-BINDING PERIPLASMIC PROTEIN-RELATED"/>
    <property type="match status" value="1"/>
</dbReference>
<accession>A0AAW9DPA3</accession>
<dbReference type="Gene3D" id="3.40.50.2300">
    <property type="match status" value="2"/>
</dbReference>
<dbReference type="CDD" id="cd06320">
    <property type="entry name" value="PBP1_allose_binding"/>
    <property type="match status" value="1"/>
</dbReference>
<keyword evidence="3 4" id="KW-0732">Signal</keyword>
<evidence type="ECO:0000256" key="1">
    <source>
        <dbReference type="ARBA" id="ARBA00004196"/>
    </source>
</evidence>
<organism evidence="6 7">
    <name type="scientific">Acidiphilium acidophilum</name>
    <name type="common">Thiobacillus acidophilus</name>
    <dbReference type="NCBI Taxonomy" id="76588"/>
    <lineage>
        <taxon>Bacteria</taxon>
        <taxon>Pseudomonadati</taxon>
        <taxon>Pseudomonadota</taxon>
        <taxon>Alphaproteobacteria</taxon>
        <taxon>Acetobacterales</taxon>
        <taxon>Acidocellaceae</taxon>
        <taxon>Acidiphilium</taxon>
    </lineage>
</organism>
<dbReference type="Proteomes" id="UP001279553">
    <property type="component" value="Unassembled WGS sequence"/>
</dbReference>
<evidence type="ECO:0000313" key="6">
    <source>
        <dbReference type="EMBL" id="MDX5930379.1"/>
    </source>
</evidence>
<evidence type="ECO:0000256" key="3">
    <source>
        <dbReference type="ARBA" id="ARBA00022729"/>
    </source>
</evidence>
<evidence type="ECO:0000256" key="4">
    <source>
        <dbReference type="SAM" id="SignalP"/>
    </source>
</evidence>
<dbReference type="PANTHER" id="PTHR46847:SF1">
    <property type="entry name" value="D-ALLOSE-BINDING PERIPLASMIC PROTEIN-RELATED"/>
    <property type="match status" value="1"/>
</dbReference>
<gene>
    <name evidence="6" type="ORF">SIL87_06340</name>
</gene>
<evidence type="ECO:0000313" key="7">
    <source>
        <dbReference type="Proteomes" id="UP001279553"/>
    </source>
</evidence>
<dbReference type="AlphaFoldDB" id="A0AAW9DPA3"/>
<feature type="domain" description="Periplasmic binding protein" evidence="5">
    <location>
        <begin position="43"/>
        <end position="303"/>
    </location>
</feature>
<dbReference type="GO" id="GO:0030246">
    <property type="term" value="F:carbohydrate binding"/>
    <property type="evidence" value="ECO:0007669"/>
    <property type="project" value="UniProtKB-ARBA"/>
</dbReference>
<keyword evidence="7" id="KW-1185">Reference proteome</keyword>
<dbReference type="SUPFAM" id="SSF53822">
    <property type="entry name" value="Periplasmic binding protein-like I"/>
    <property type="match status" value="1"/>
</dbReference>
<dbReference type="EMBL" id="JAWXYB010000018">
    <property type="protein sequence ID" value="MDX5930379.1"/>
    <property type="molecule type" value="Genomic_DNA"/>
</dbReference>
<sequence length="342" mass="35811">MVPHITPLRRRALGKQLLAAAAISAAALCSALPAHAAPAKTRVAIIVRDFGNPYWRALRDGAVAEGKKLHIPVSVQAGSTETDSIGENAKISTMANENFTCFGVVPVNATNIITPLIPVSNKHIPIINLDSGLDPAAVKAAGLHITSFIGSDNTNAGQIAGTYMLKLLHDKGDIAMLQGIPGEENGINRDNAFRATTKGKLTVVQSEAADYERSRALTDAEAMLRVHPDLNGIFAANDEMGLGAAQAIANAGKSKQIKVVSIDGVKEALESIKSGKLSGTVSQYPYAEGEMAVQACHQLAMGKTIPAHVTAPIKLITPANAAAALKSFPRPFFAFNDPFGAP</sequence>
<dbReference type="PROSITE" id="PS51318">
    <property type="entry name" value="TAT"/>
    <property type="match status" value="1"/>
</dbReference>
<evidence type="ECO:0000256" key="2">
    <source>
        <dbReference type="ARBA" id="ARBA00007639"/>
    </source>
</evidence>
<dbReference type="InterPro" id="IPR006311">
    <property type="entry name" value="TAT_signal"/>
</dbReference>
<dbReference type="RefSeq" id="WP_319613331.1">
    <property type="nucleotide sequence ID" value="NZ_JAWXYB010000018.1"/>
</dbReference>
<comment type="subcellular location">
    <subcellularLocation>
        <location evidence="1">Cell envelope</location>
    </subcellularLocation>
</comment>
<name>A0AAW9DPA3_ACIAO</name>
<evidence type="ECO:0000259" key="5">
    <source>
        <dbReference type="Pfam" id="PF13407"/>
    </source>
</evidence>
<dbReference type="Pfam" id="PF13407">
    <property type="entry name" value="Peripla_BP_4"/>
    <property type="match status" value="1"/>
</dbReference>
<dbReference type="InterPro" id="IPR025997">
    <property type="entry name" value="SBP_2_dom"/>
</dbReference>
<protein>
    <submittedName>
        <fullName evidence="6">Substrate-binding domain-containing protein</fullName>
    </submittedName>
</protein>
<feature type="signal peptide" evidence="4">
    <location>
        <begin position="1"/>
        <end position="36"/>
    </location>
</feature>
<proteinExistence type="inferred from homology"/>
<comment type="caution">
    <text evidence="6">The sequence shown here is derived from an EMBL/GenBank/DDBJ whole genome shotgun (WGS) entry which is preliminary data.</text>
</comment>
<dbReference type="InterPro" id="IPR028082">
    <property type="entry name" value="Peripla_BP_I"/>
</dbReference>